<dbReference type="SUPFAM" id="SSF53850">
    <property type="entry name" value="Periplasmic binding protein-like II"/>
    <property type="match status" value="1"/>
</dbReference>
<keyword evidence="2" id="KW-0813">Transport</keyword>
<dbReference type="GO" id="GO:0055052">
    <property type="term" value="C:ATP-binding cassette (ABC) transporter complex, substrate-binding subunit-containing"/>
    <property type="evidence" value="ECO:0007669"/>
    <property type="project" value="TreeGrafter"/>
</dbReference>
<feature type="compositionally biased region" description="Low complexity" evidence="4">
    <location>
        <begin position="34"/>
        <end position="55"/>
    </location>
</feature>
<evidence type="ECO:0000256" key="3">
    <source>
        <dbReference type="ARBA" id="ARBA00022729"/>
    </source>
</evidence>
<name>A0A841TXW0_9BACL</name>
<dbReference type="Proteomes" id="UP000553776">
    <property type="component" value="Unassembled WGS sequence"/>
</dbReference>
<evidence type="ECO:0000313" key="7">
    <source>
        <dbReference type="Proteomes" id="UP000553776"/>
    </source>
</evidence>
<dbReference type="PROSITE" id="PS01037">
    <property type="entry name" value="SBP_BACTERIAL_1"/>
    <property type="match status" value="1"/>
</dbReference>
<feature type="region of interest" description="Disordered" evidence="4">
    <location>
        <begin position="30"/>
        <end position="55"/>
    </location>
</feature>
<evidence type="ECO:0000256" key="5">
    <source>
        <dbReference type="SAM" id="SignalP"/>
    </source>
</evidence>
<feature type="chain" id="PRO_5038437991" evidence="5">
    <location>
        <begin position="23"/>
        <end position="450"/>
    </location>
</feature>
<dbReference type="InterPro" id="IPR006061">
    <property type="entry name" value="SBP_1_CS"/>
</dbReference>
<keyword evidence="7" id="KW-1185">Reference proteome</keyword>
<evidence type="ECO:0000256" key="1">
    <source>
        <dbReference type="ARBA" id="ARBA00008520"/>
    </source>
</evidence>
<dbReference type="GO" id="GO:0055085">
    <property type="term" value="P:transmembrane transport"/>
    <property type="evidence" value="ECO:0007669"/>
    <property type="project" value="InterPro"/>
</dbReference>
<dbReference type="PANTHER" id="PTHR30061">
    <property type="entry name" value="MALTOSE-BINDING PERIPLASMIC PROTEIN"/>
    <property type="match status" value="1"/>
</dbReference>
<evidence type="ECO:0000256" key="4">
    <source>
        <dbReference type="SAM" id="MobiDB-lite"/>
    </source>
</evidence>
<dbReference type="GO" id="GO:0042956">
    <property type="term" value="P:maltodextrin transmembrane transport"/>
    <property type="evidence" value="ECO:0007669"/>
    <property type="project" value="TreeGrafter"/>
</dbReference>
<reference evidence="6 7" key="1">
    <citation type="submission" date="2020-08" db="EMBL/GenBank/DDBJ databases">
        <title>Cohnella phylogeny.</title>
        <authorList>
            <person name="Dunlap C."/>
        </authorList>
    </citation>
    <scope>NUCLEOTIDE SEQUENCE [LARGE SCALE GENOMIC DNA]</scope>
    <source>
        <strain evidence="6 7">DSM 25239</strain>
    </source>
</reference>
<comment type="caution">
    <text evidence="6">The sequence shown here is derived from an EMBL/GenBank/DDBJ whole genome shotgun (WGS) entry which is preliminary data.</text>
</comment>
<evidence type="ECO:0000313" key="6">
    <source>
        <dbReference type="EMBL" id="MBB6691882.1"/>
    </source>
</evidence>
<dbReference type="GO" id="GO:1901982">
    <property type="term" value="F:maltose binding"/>
    <property type="evidence" value="ECO:0007669"/>
    <property type="project" value="TreeGrafter"/>
</dbReference>
<gene>
    <name evidence="6" type="ORF">H7B90_10780</name>
</gene>
<organism evidence="6 7">
    <name type="scientific">Cohnella xylanilytica</name>
    <dbReference type="NCBI Taxonomy" id="557555"/>
    <lineage>
        <taxon>Bacteria</taxon>
        <taxon>Bacillati</taxon>
        <taxon>Bacillota</taxon>
        <taxon>Bacilli</taxon>
        <taxon>Bacillales</taxon>
        <taxon>Paenibacillaceae</taxon>
        <taxon>Cohnella</taxon>
    </lineage>
</organism>
<accession>A0A841TXW0</accession>
<keyword evidence="3 5" id="KW-0732">Signal</keyword>
<feature type="signal peptide" evidence="5">
    <location>
        <begin position="1"/>
        <end position="22"/>
    </location>
</feature>
<dbReference type="PROSITE" id="PS51257">
    <property type="entry name" value="PROKAR_LIPOPROTEIN"/>
    <property type="match status" value="1"/>
</dbReference>
<dbReference type="Pfam" id="PF13416">
    <property type="entry name" value="SBP_bac_8"/>
    <property type="match status" value="1"/>
</dbReference>
<dbReference type="RefSeq" id="WP_185135874.1">
    <property type="nucleotide sequence ID" value="NZ_JACJVR010000041.1"/>
</dbReference>
<dbReference type="GO" id="GO:0015768">
    <property type="term" value="P:maltose transport"/>
    <property type="evidence" value="ECO:0007669"/>
    <property type="project" value="TreeGrafter"/>
</dbReference>
<dbReference type="AlphaFoldDB" id="A0A841TXW0"/>
<dbReference type="PANTHER" id="PTHR30061:SF50">
    <property type="entry name" value="MALTOSE_MALTODEXTRIN-BINDING PERIPLASMIC PROTEIN"/>
    <property type="match status" value="1"/>
</dbReference>
<comment type="similarity">
    <text evidence="1">Belongs to the bacterial solute-binding protein 1 family.</text>
</comment>
<protein>
    <submittedName>
        <fullName evidence="6">Extracellular solute-binding protein</fullName>
    </submittedName>
</protein>
<dbReference type="Gene3D" id="3.40.190.10">
    <property type="entry name" value="Periplasmic binding protein-like II"/>
    <property type="match status" value="2"/>
</dbReference>
<evidence type="ECO:0000256" key="2">
    <source>
        <dbReference type="ARBA" id="ARBA00022448"/>
    </source>
</evidence>
<dbReference type="InterPro" id="IPR006059">
    <property type="entry name" value="SBP"/>
</dbReference>
<proteinExistence type="inferred from homology"/>
<sequence length="450" mass="47189">MKTKMLSTAGTLILASALGLTACGGGGNDGGASGSAASGGSSASPSASASGDGSAAPAGGKKVEITFWNTYNQTSAETKQLTEVVIPAFEKAHPNIKVKNVAMPTDSFNQKLLVSAAGAQLPDAARIDIVMTPQLAKLGTLVEQDSLEGFDELKAKVFPGPLTTNLYNGKYYGIPLDTNTKVLLYNPELLAKAGLSGPPKTMDEFVEAMGKLSGGQGNSATYGYQFGVDLWWLGPWLWSNGADVLSPDLTKATGYMNGDKTIALIEKLQELGKAGHVTGFHNGDLGGTDGLAKGKYAMIDDGPWAFDVLKKQYPSFKFEAAQYPAGEGGSAQVVGGENFVLFKSSDAEHQAAAYEFEKFMLSDEAQIAMAKVGQMPVVASLTDHPDIKAIEYFAPYMEQMKTAKARPSVPAYAQIDKLFSDAVSQVLLGKASAKDALDKAAKQADALLAP</sequence>
<dbReference type="EMBL" id="JACJVR010000041">
    <property type="protein sequence ID" value="MBB6691882.1"/>
    <property type="molecule type" value="Genomic_DNA"/>
</dbReference>